<organism evidence="2 3">
    <name type="scientific">Biomphalaria glabrata</name>
    <name type="common">Bloodfluke planorb</name>
    <name type="synonym">Freshwater snail</name>
    <dbReference type="NCBI Taxonomy" id="6526"/>
    <lineage>
        <taxon>Eukaryota</taxon>
        <taxon>Metazoa</taxon>
        <taxon>Spiralia</taxon>
        <taxon>Lophotrochozoa</taxon>
        <taxon>Mollusca</taxon>
        <taxon>Gastropoda</taxon>
        <taxon>Heterobranchia</taxon>
        <taxon>Euthyneura</taxon>
        <taxon>Panpulmonata</taxon>
        <taxon>Hygrophila</taxon>
        <taxon>Lymnaeoidea</taxon>
        <taxon>Planorbidae</taxon>
        <taxon>Biomphalaria</taxon>
    </lineage>
</organism>
<reference evidence="2" key="1">
    <citation type="submission" date="2020-05" db="UniProtKB">
        <authorList>
            <consortium name="EnsemblMetazoa"/>
        </authorList>
    </citation>
    <scope>IDENTIFICATION</scope>
    <source>
        <strain evidence="2">BB02</strain>
    </source>
</reference>
<name>A0A2C9LTX6_BIOGL</name>
<feature type="compositionally biased region" description="Acidic residues" evidence="1">
    <location>
        <begin position="72"/>
        <end position="82"/>
    </location>
</feature>
<evidence type="ECO:0000313" key="3">
    <source>
        <dbReference type="Proteomes" id="UP000076420"/>
    </source>
</evidence>
<feature type="region of interest" description="Disordered" evidence="1">
    <location>
        <begin position="65"/>
        <end position="88"/>
    </location>
</feature>
<proteinExistence type="predicted"/>
<evidence type="ECO:0000313" key="2">
    <source>
        <dbReference type="EnsemblMetazoa" id="BGLB034933-PA"/>
    </source>
</evidence>
<sequence length="115" mass="12565">MNTSQFFLNVYLIETTAKVNGTVTEENTADPISNTITKQDANYKEESTVDQTEAVTITSDVVVTDVSKQEANGDDANPEDEGPYTSEMTAVVTRNDITIKANVSTESRKKQPPDT</sequence>
<evidence type="ECO:0000256" key="1">
    <source>
        <dbReference type="SAM" id="MobiDB-lite"/>
    </source>
</evidence>
<dbReference type="EnsemblMetazoa" id="BGLB034933-RA">
    <property type="protein sequence ID" value="BGLB034933-PA"/>
    <property type="gene ID" value="BGLB034933"/>
</dbReference>
<dbReference type="Proteomes" id="UP000076420">
    <property type="component" value="Unassembled WGS sequence"/>
</dbReference>
<protein>
    <submittedName>
        <fullName evidence="2">Uncharacterized protein</fullName>
    </submittedName>
</protein>
<dbReference type="KEGG" id="bgt:106063153"/>
<dbReference type="VEuPathDB" id="VectorBase:BGLB034933"/>
<dbReference type="AlphaFoldDB" id="A0A2C9LTX6"/>
<gene>
    <name evidence="2" type="primary">106063153</name>
</gene>
<accession>A0A2C9LTX6</accession>
<dbReference type="VEuPathDB" id="VectorBase:BGLAX_037722"/>